<dbReference type="PANTHER" id="PTHR41259">
    <property type="entry name" value="DOUBLE-STRAND BREAK REPAIR RAD50 ATPASE, PUTATIVE-RELATED"/>
    <property type="match status" value="1"/>
</dbReference>
<dbReference type="Proteomes" id="UP001158045">
    <property type="component" value="Unassembled WGS sequence"/>
</dbReference>
<dbReference type="PANTHER" id="PTHR41259:SF1">
    <property type="entry name" value="DOUBLE-STRAND BREAK REPAIR RAD50 ATPASE, PUTATIVE-RELATED"/>
    <property type="match status" value="1"/>
</dbReference>
<organism evidence="3 4">
    <name type="scientific">Fusibacter bizertensis</name>
    <dbReference type="NCBI Taxonomy" id="1488331"/>
    <lineage>
        <taxon>Bacteria</taxon>
        <taxon>Bacillati</taxon>
        <taxon>Bacillota</taxon>
        <taxon>Clostridia</taxon>
        <taxon>Eubacteriales</taxon>
        <taxon>Eubacteriales Family XII. Incertae Sedis</taxon>
        <taxon>Fusibacter</taxon>
    </lineage>
</organism>
<dbReference type="Pfam" id="PF13514">
    <property type="entry name" value="AAA_27"/>
    <property type="match status" value="1"/>
</dbReference>
<evidence type="ECO:0000313" key="4">
    <source>
        <dbReference type="Proteomes" id="UP001158045"/>
    </source>
</evidence>
<evidence type="ECO:0000313" key="3">
    <source>
        <dbReference type="EMBL" id="MDH8677601.1"/>
    </source>
</evidence>
<feature type="domain" description="YhaN AAA" evidence="2">
    <location>
        <begin position="1"/>
        <end position="196"/>
    </location>
</feature>
<accession>A0ABT6NB08</accession>
<feature type="coiled-coil region" evidence="1">
    <location>
        <begin position="649"/>
        <end position="706"/>
    </location>
</feature>
<dbReference type="SUPFAM" id="SSF52540">
    <property type="entry name" value="P-loop containing nucleoside triphosphate hydrolases"/>
    <property type="match status" value="1"/>
</dbReference>
<dbReference type="InterPro" id="IPR027417">
    <property type="entry name" value="P-loop_NTPase"/>
</dbReference>
<protein>
    <submittedName>
        <fullName evidence="3">AAA family ATPase</fullName>
    </submittedName>
</protein>
<dbReference type="InterPro" id="IPR038734">
    <property type="entry name" value="YhaN_AAA"/>
</dbReference>
<dbReference type="Gene3D" id="3.40.50.300">
    <property type="entry name" value="P-loop containing nucleotide triphosphate hydrolases"/>
    <property type="match status" value="2"/>
</dbReference>
<proteinExistence type="predicted"/>
<reference evidence="3 4" key="1">
    <citation type="submission" date="2023-04" db="EMBL/GenBank/DDBJ databases">
        <title>Fusibacter bizertensis strain WBS, isolated from littoral bottom sediments of the Arctic seas - biochemical and genomic analysis.</title>
        <authorList>
            <person name="Brioukhanov A.L."/>
        </authorList>
    </citation>
    <scope>NUCLEOTIDE SEQUENCE [LARGE SCALE GENOMIC DNA]</scope>
    <source>
        <strain evidence="3 4">WBS</strain>
    </source>
</reference>
<comment type="caution">
    <text evidence="3">The sequence shown here is derived from an EMBL/GenBank/DDBJ whole genome shotgun (WGS) entry which is preliminary data.</text>
</comment>
<keyword evidence="1" id="KW-0175">Coiled coil</keyword>
<gene>
    <name evidence="3" type="ORF">QE109_05555</name>
</gene>
<evidence type="ECO:0000259" key="2">
    <source>
        <dbReference type="Pfam" id="PF13514"/>
    </source>
</evidence>
<evidence type="ECO:0000256" key="1">
    <source>
        <dbReference type="SAM" id="Coils"/>
    </source>
</evidence>
<keyword evidence="4" id="KW-1185">Reference proteome</keyword>
<dbReference type="EMBL" id="JARYZI010000003">
    <property type="protein sequence ID" value="MDH8677601.1"/>
    <property type="molecule type" value="Genomic_DNA"/>
</dbReference>
<name>A0ABT6NB08_9FIRM</name>
<dbReference type="RefSeq" id="WP_281093421.1">
    <property type="nucleotide sequence ID" value="NZ_JARYZI010000003.1"/>
</dbReference>
<sequence>MVINKISYKTYGRILDREIQLKKGLNIFIGDNESGKTTIFNSIYSTLFGFNPTNRDKHPYTNWDKKEIVFSTEINHLEELFLVERSLKSVPKLNLVQMSNGHVQTFRNEALPFIHHVSEGMFEKVFYLSAEDLNSVEKETWENVQEKLIFNYGSDYLRKTSDVLTSLEQEINSLWRRDKRGNPLINQLQTELGQLKIQKIRAEENYDLMHKEIDRLDQYKSEQISNEDLKRKREAELKNLRKILPVKELMEKIESLNKKVFKKDEFEGFSTSLLSDMKSKEENFIALKNKCDQIIESILELKSQLIPMSAHDEKLFEISSELDTLKFQQNELMRFEHEEHSKLEELIRMGEKIDAQYRLLFGNGMEDKVKENLKKIQVLDLISLLQKYSEGIETNRINEMQSKYEAINHKKYNFVLMSLGIVLTLLGFVLKPVQQVTLLGVGILGYSLAKLMPSKKRARVNFVDLDRIEEQIDIATHGIKLPEYVFREDSQRFLSKLEQLITLLFDEEVLNEKWDQILVQKHELEAKLEELFKRANLDTSRGVRLTLQYALLQIDTLIQSNELENAKKMKIAHLEDNLLQVKSEYSVNEEELNSIYETIKRFGEGNLQFGKDQLMKNLELQNSIKVFKEELSNYQFDLEQLVNFDVMDIDKLEDEIRVLQVRDKELTEAIVQLTSTIEIMKCKFDLDRIESDILACEENLHEVIRRRDELMVTFEILKWSDEKFRVKNQPDIIHRVSHFMSVMTAQKYTQVLIKEENNQYELQFLVNGELMSAKRAFSKGTIQQLYFAYRLAVIEALDPENQMPLVLDEALINWDQSRFDETLKILDEISKDRQILFFTCHKGIALRMINQLNANLIEVNS</sequence>